<proteinExistence type="predicted"/>
<sequence>MPSLTDVRTVLAEALLTHCGLATIEAIFPGVGRGPALPGLLGG</sequence>
<protein>
    <submittedName>
        <fullName evidence="1">Uncharacterized protein</fullName>
    </submittedName>
</protein>
<evidence type="ECO:0000313" key="2">
    <source>
        <dbReference type="Proteomes" id="UP000028725"/>
    </source>
</evidence>
<organism evidence="1 2">
    <name type="scientific">Hyalangium minutum</name>
    <dbReference type="NCBI Taxonomy" id="394096"/>
    <lineage>
        <taxon>Bacteria</taxon>
        <taxon>Pseudomonadati</taxon>
        <taxon>Myxococcota</taxon>
        <taxon>Myxococcia</taxon>
        <taxon>Myxococcales</taxon>
        <taxon>Cystobacterineae</taxon>
        <taxon>Archangiaceae</taxon>
        <taxon>Hyalangium</taxon>
    </lineage>
</organism>
<dbReference type="EMBL" id="JMCB01000014">
    <property type="protein sequence ID" value="KFE64313.1"/>
    <property type="molecule type" value="Genomic_DNA"/>
</dbReference>
<comment type="caution">
    <text evidence="1">The sequence shown here is derived from an EMBL/GenBank/DDBJ whole genome shotgun (WGS) entry which is preliminary data.</text>
</comment>
<gene>
    <name evidence="1" type="ORF">DB31_2107</name>
</gene>
<keyword evidence="2" id="KW-1185">Reference proteome</keyword>
<accession>A0A085W9F0</accession>
<dbReference type="Proteomes" id="UP000028725">
    <property type="component" value="Unassembled WGS sequence"/>
</dbReference>
<evidence type="ECO:0000313" key="1">
    <source>
        <dbReference type="EMBL" id="KFE64313.1"/>
    </source>
</evidence>
<dbReference type="AlphaFoldDB" id="A0A085W9F0"/>
<reference evidence="1 2" key="1">
    <citation type="submission" date="2014-04" db="EMBL/GenBank/DDBJ databases">
        <title>Genome assembly of Hyalangium minutum DSM 14724.</title>
        <authorList>
            <person name="Sharma G."/>
            <person name="Subramanian S."/>
        </authorList>
    </citation>
    <scope>NUCLEOTIDE SEQUENCE [LARGE SCALE GENOMIC DNA]</scope>
    <source>
        <strain evidence="1 2">DSM 14724</strain>
    </source>
</reference>
<dbReference type="STRING" id="394096.DB31_2107"/>
<name>A0A085W9F0_9BACT</name>